<accession>C5BJE0</accession>
<protein>
    <submittedName>
        <fullName evidence="1">Uncharacterized protein</fullName>
    </submittedName>
</protein>
<organism evidence="1 2">
    <name type="scientific">Teredinibacter turnerae (strain ATCC 39867 / T7901)</name>
    <dbReference type="NCBI Taxonomy" id="377629"/>
    <lineage>
        <taxon>Bacteria</taxon>
        <taxon>Pseudomonadati</taxon>
        <taxon>Pseudomonadota</taxon>
        <taxon>Gammaproteobacteria</taxon>
        <taxon>Cellvibrionales</taxon>
        <taxon>Cellvibrionaceae</taxon>
        <taxon>Teredinibacter</taxon>
    </lineage>
</organism>
<evidence type="ECO:0000313" key="1">
    <source>
        <dbReference type="EMBL" id="ACR11291.1"/>
    </source>
</evidence>
<sequence>MPEPVNTHLSIQHYQDSPTSIAPPVSNYARAMFYSDNPADSQFRLNPRPVYHKKKPAKWPVLLCA</sequence>
<dbReference type="Proteomes" id="UP000009080">
    <property type="component" value="Chromosome"/>
</dbReference>
<gene>
    <name evidence="1" type="ordered locus">TERTU_2149</name>
</gene>
<dbReference type="EMBL" id="CP001614">
    <property type="protein sequence ID" value="ACR11291.1"/>
    <property type="molecule type" value="Genomic_DNA"/>
</dbReference>
<dbReference type="KEGG" id="ttu:TERTU_2149"/>
<proteinExistence type="predicted"/>
<dbReference type="HOGENOM" id="CLU_2848365_0_0_6"/>
<reference evidence="1 2" key="1">
    <citation type="journal article" date="2009" name="PLoS ONE">
        <title>The complete genome of Teredinibacter turnerae T7901: an intracellular endosymbiont of marine wood-boring bivalves (shipworms).</title>
        <authorList>
            <person name="Yang J.C."/>
            <person name="Madupu R."/>
            <person name="Durkin A.S."/>
            <person name="Ekborg N.A."/>
            <person name="Pedamallu C.S."/>
            <person name="Hostetler J.B."/>
            <person name="Radune D."/>
            <person name="Toms B.S."/>
            <person name="Henrissat B."/>
            <person name="Coutinho P.M."/>
            <person name="Schwarz S."/>
            <person name="Field L."/>
            <person name="Trindade-Silva A.E."/>
            <person name="Soares C.A.G."/>
            <person name="Elshahawi S."/>
            <person name="Hanora A."/>
            <person name="Schmidt E.W."/>
            <person name="Haygood M.G."/>
            <person name="Posfai J."/>
            <person name="Benner J."/>
            <person name="Madinger C."/>
            <person name="Nove J."/>
            <person name="Anton B."/>
            <person name="Chaudhary K."/>
            <person name="Foster J."/>
            <person name="Holman A."/>
            <person name="Kumar S."/>
            <person name="Lessard P.A."/>
            <person name="Luyten Y.A."/>
            <person name="Slatko B."/>
            <person name="Wood N."/>
            <person name="Wu B."/>
            <person name="Teplitski M."/>
            <person name="Mougous J.D."/>
            <person name="Ward N."/>
            <person name="Eisen J.A."/>
            <person name="Badger J.H."/>
            <person name="Distel D.L."/>
        </authorList>
    </citation>
    <scope>NUCLEOTIDE SEQUENCE [LARGE SCALE GENOMIC DNA]</scope>
    <source>
        <strain evidence="2">ATCC 39867 / T7901</strain>
    </source>
</reference>
<keyword evidence="2" id="KW-1185">Reference proteome</keyword>
<evidence type="ECO:0000313" key="2">
    <source>
        <dbReference type="Proteomes" id="UP000009080"/>
    </source>
</evidence>
<name>C5BJE0_TERTT</name>
<dbReference type="AlphaFoldDB" id="C5BJE0"/>